<comment type="caution">
    <text evidence="4">The sequence shown here is derived from an EMBL/GenBank/DDBJ whole genome shotgun (WGS) entry which is preliminary data.</text>
</comment>
<dbReference type="InterPro" id="IPR020103">
    <property type="entry name" value="PsdUridine_synth_cat_dom_sf"/>
</dbReference>
<gene>
    <name evidence="4" type="ORF">AB1Y20_018342</name>
</gene>
<dbReference type="Proteomes" id="UP001515480">
    <property type="component" value="Unassembled WGS sequence"/>
</dbReference>
<keyword evidence="2" id="KW-0732">Signal</keyword>
<dbReference type="PROSITE" id="PS01129">
    <property type="entry name" value="PSI_RLU"/>
    <property type="match status" value="1"/>
</dbReference>
<evidence type="ECO:0000256" key="2">
    <source>
        <dbReference type="SAM" id="SignalP"/>
    </source>
</evidence>
<dbReference type="CDD" id="cd02869">
    <property type="entry name" value="PseudoU_synth_RluA_like"/>
    <property type="match status" value="1"/>
</dbReference>
<feature type="signal peptide" evidence="2">
    <location>
        <begin position="1"/>
        <end position="15"/>
    </location>
</feature>
<dbReference type="InterPro" id="IPR006224">
    <property type="entry name" value="PsdUridine_synth_RluA-like_CS"/>
</dbReference>
<organism evidence="4 5">
    <name type="scientific">Prymnesium parvum</name>
    <name type="common">Toxic golden alga</name>
    <dbReference type="NCBI Taxonomy" id="97485"/>
    <lineage>
        <taxon>Eukaryota</taxon>
        <taxon>Haptista</taxon>
        <taxon>Haptophyta</taxon>
        <taxon>Prymnesiophyceae</taxon>
        <taxon>Prymnesiales</taxon>
        <taxon>Prymnesiaceae</taxon>
        <taxon>Prymnesium</taxon>
    </lineage>
</organism>
<accession>A0AB34JPP8</accession>
<evidence type="ECO:0000259" key="3">
    <source>
        <dbReference type="Pfam" id="PF00849"/>
    </source>
</evidence>
<dbReference type="GO" id="GO:0003723">
    <property type="term" value="F:RNA binding"/>
    <property type="evidence" value="ECO:0007669"/>
    <property type="project" value="InterPro"/>
</dbReference>
<keyword evidence="5" id="KW-1185">Reference proteome</keyword>
<evidence type="ECO:0000313" key="4">
    <source>
        <dbReference type="EMBL" id="KAL1523400.1"/>
    </source>
</evidence>
<dbReference type="Gene3D" id="3.30.2350.10">
    <property type="entry name" value="Pseudouridine synthase"/>
    <property type="match status" value="1"/>
</dbReference>
<dbReference type="Pfam" id="PF00849">
    <property type="entry name" value="PseudoU_synth_2"/>
    <property type="match status" value="1"/>
</dbReference>
<comment type="similarity">
    <text evidence="1">Belongs to the pseudouridine synthase RluA family.</text>
</comment>
<proteinExistence type="inferred from homology"/>
<dbReference type="InterPro" id="IPR006145">
    <property type="entry name" value="PsdUridine_synth_RsuA/RluA"/>
</dbReference>
<evidence type="ECO:0000256" key="1">
    <source>
        <dbReference type="ARBA" id="ARBA00010876"/>
    </source>
</evidence>
<dbReference type="InterPro" id="IPR050188">
    <property type="entry name" value="RluA_PseudoU_synthase"/>
</dbReference>
<protein>
    <recommendedName>
        <fullName evidence="3">Pseudouridine synthase RsuA/RluA-like domain-containing protein</fullName>
    </recommendedName>
</protein>
<dbReference type="AlphaFoldDB" id="A0AB34JPP8"/>
<sequence length="219" mass="23850">MLSLAALPCIACCLASPLRVVHETSGLLFLYKPPGLAFHSSPSSPGLLASVRAMQSSGGFPHAGRLYAVHRLDRVTSGLLMLAKTPAAARDVASLLRARRVHKYYVALTSRRPAKKRGVVRGDMQRSRRGQWRLLRTAENPATTRFFSTPVDSGGRALRALVLRPISGRTHQLRVAMKAVGAALLGDEMYDAAERARMEERTYLHAGALRLPGAAVSWE</sequence>
<dbReference type="SUPFAM" id="SSF55120">
    <property type="entry name" value="Pseudouridine synthase"/>
    <property type="match status" value="1"/>
</dbReference>
<name>A0AB34JPP8_PRYPA</name>
<reference evidence="4 5" key="1">
    <citation type="journal article" date="2024" name="Science">
        <title>Giant polyketide synthase enzymes in the biosynthesis of giant marine polyether toxins.</title>
        <authorList>
            <person name="Fallon T.R."/>
            <person name="Shende V.V."/>
            <person name="Wierzbicki I.H."/>
            <person name="Pendleton A.L."/>
            <person name="Watervoot N.F."/>
            <person name="Auber R.P."/>
            <person name="Gonzalez D.J."/>
            <person name="Wisecaver J.H."/>
            <person name="Moore B.S."/>
        </authorList>
    </citation>
    <scope>NUCLEOTIDE SEQUENCE [LARGE SCALE GENOMIC DNA]</scope>
    <source>
        <strain evidence="4 5">12B1</strain>
    </source>
</reference>
<dbReference type="GO" id="GO:0009982">
    <property type="term" value="F:pseudouridine synthase activity"/>
    <property type="evidence" value="ECO:0007669"/>
    <property type="project" value="InterPro"/>
</dbReference>
<evidence type="ECO:0000313" key="5">
    <source>
        <dbReference type="Proteomes" id="UP001515480"/>
    </source>
</evidence>
<feature type="domain" description="Pseudouridine synthase RsuA/RluA-like" evidence="3">
    <location>
        <begin position="27"/>
        <end position="178"/>
    </location>
</feature>
<dbReference type="PANTHER" id="PTHR21600">
    <property type="entry name" value="MITOCHONDRIAL RNA PSEUDOURIDINE SYNTHASE"/>
    <property type="match status" value="1"/>
</dbReference>
<dbReference type="GO" id="GO:0000455">
    <property type="term" value="P:enzyme-directed rRNA pseudouridine synthesis"/>
    <property type="evidence" value="ECO:0007669"/>
    <property type="project" value="TreeGrafter"/>
</dbReference>
<dbReference type="PANTHER" id="PTHR21600:SF87">
    <property type="entry name" value="RNA PSEUDOURIDYLATE SYNTHASE DOMAIN-CONTAINING PROTEIN 1"/>
    <property type="match status" value="1"/>
</dbReference>
<dbReference type="EMBL" id="JBGBPQ010000006">
    <property type="protein sequence ID" value="KAL1523400.1"/>
    <property type="molecule type" value="Genomic_DNA"/>
</dbReference>
<feature type="chain" id="PRO_5044201965" description="Pseudouridine synthase RsuA/RluA-like domain-containing protein" evidence="2">
    <location>
        <begin position="16"/>
        <end position="219"/>
    </location>
</feature>